<feature type="transmembrane region" description="Helical" evidence="11">
    <location>
        <begin position="157"/>
        <end position="179"/>
    </location>
</feature>
<keyword evidence="15" id="KW-1185">Reference proteome</keyword>
<gene>
    <name evidence="14" type="primary">msbA</name>
    <name evidence="14" type="ORF">GHNINEIG_01614</name>
</gene>
<dbReference type="CDD" id="cd18552">
    <property type="entry name" value="ABC_6TM_MsbA_like"/>
    <property type="match status" value="1"/>
</dbReference>
<evidence type="ECO:0000256" key="6">
    <source>
        <dbReference type="ARBA" id="ARBA00022840"/>
    </source>
</evidence>
<feature type="transmembrane region" description="Helical" evidence="11">
    <location>
        <begin position="244"/>
        <end position="268"/>
    </location>
</feature>
<feature type="domain" description="ABC transporter" evidence="12">
    <location>
        <begin position="339"/>
        <end position="574"/>
    </location>
</feature>
<dbReference type="Pfam" id="PF00005">
    <property type="entry name" value="ABC_tran"/>
    <property type="match status" value="1"/>
</dbReference>
<dbReference type="Gene3D" id="3.40.50.300">
    <property type="entry name" value="P-loop containing nucleotide triphosphate hydrolases"/>
    <property type="match status" value="1"/>
</dbReference>
<dbReference type="EC" id="3.6.3.-" evidence="14"/>
<evidence type="ECO:0000256" key="1">
    <source>
        <dbReference type="ARBA" id="ARBA00004651"/>
    </source>
</evidence>
<sequence length="581" mass="64095">MFDRHTLSLYKRLLKYISGYKSAIFITLITIAIIAATEPLSAIILGNLVDESLIEKDPNSFLLLPLQLAAVFIVKGVAEYFSKVMSTWIAQKAIFNIRSELYDKMLYLPQAEHNQTSTGTLMSKVTYDVTQTGNALSEAWIVIARDSLTILALLVTLIYYSWQLTLVMLIIGPIVAFFIDRAGKLMRTSSTDMQDNMGEMTHRLEEGLKGYQDIKIYGSEKYELDRFKASAESLRQNTMKVIKVSALNVPLVQVIAAIALSIVVYIAVQMVNADTMTAGNLITYVTAMGLIFEPIRRITNINATIQRGMAAAKSIFAILDTPSEANTGKIELSNVDGQINFNNVSFSYPGSEKTVLNHFTLSIPARKTTALVGQSGSGKTTLANLITRFHQVNHGTITIDGIALDEIELNNLRANIAFVSQNVVLFNDTIAANIAYGHEEYDEQAIMNAAKAAHAWEFIEKLPEGLNTIIGDNGTLLSGGQRQRLAIARAFLKNAPILIMDEATSALDNQSEKLIQEAMDSLRKNRTVIIIAHRLSTIENADKIVVLEEGSLKEQGTHAELMALNSIYSQLYKQGNLSEQA</sequence>
<keyword evidence="4 11" id="KW-0812">Transmembrane</keyword>
<dbReference type="SMART" id="SM00382">
    <property type="entry name" value="AAA"/>
    <property type="match status" value="1"/>
</dbReference>
<dbReference type="InterPro" id="IPR011527">
    <property type="entry name" value="ABC1_TM_dom"/>
</dbReference>
<keyword evidence="5" id="KW-0547">Nucleotide-binding</keyword>
<evidence type="ECO:0000259" key="12">
    <source>
        <dbReference type="PROSITE" id="PS50893"/>
    </source>
</evidence>
<evidence type="ECO:0000256" key="7">
    <source>
        <dbReference type="ARBA" id="ARBA00022967"/>
    </source>
</evidence>
<dbReference type="OrthoDB" id="9759820at2"/>
<dbReference type="RefSeq" id="WP_135796164.1">
    <property type="nucleotide sequence ID" value="NZ_CP032096.1"/>
</dbReference>
<dbReference type="PROSITE" id="PS00211">
    <property type="entry name" value="ABC_TRANSPORTER_1"/>
    <property type="match status" value="1"/>
</dbReference>
<organism evidence="14 15">
    <name type="scientific">Hydrogenovibrio crunogenus</name>
    <dbReference type="NCBI Taxonomy" id="39765"/>
    <lineage>
        <taxon>Bacteria</taxon>
        <taxon>Pseudomonadati</taxon>
        <taxon>Pseudomonadota</taxon>
        <taxon>Gammaproteobacteria</taxon>
        <taxon>Thiotrichales</taxon>
        <taxon>Piscirickettsiaceae</taxon>
        <taxon>Hydrogenovibrio</taxon>
    </lineage>
</organism>
<proteinExistence type="predicted"/>
<dbReference type="EMBL" id="CP032096">
    <property type="protein sequence ID" value="QBZ83554.1"/>
    <property type="molecule type" value="Genomic_DNA"/>
</dbReference>
<dbReference type="GO" id="GO:0016887">
    <property type="term" value="F:ATP hydrolysis activity"/>
    <property type="evidence" value="ECO:0007669"/>
    <property type="project" value="InterPro"/>
</dbReference>
<keyword evidence="8 11" id="KW-1133">Transmembrane helix</keyword>
<evidence type="ECO:0000313" key="15">
    <source>
        <dbReference type="Proteomes" id="UP000296201"/>
    </source>
</evidence>
<protein>
    <submittedName>
        <fullName evidence="14">Lipid A export ATP-binding/permease protein MsbA</fullName>
        <ecNumber evidence="14">3.6.3.-</ecNumber>
    </submittedName>
</protein>
<keyword evidence="9" id="KW-0445">Lipid transport</keyword>
<keyword evidence="7" id="KW-1278">Translocase</keyword>
<dbReference type="PROSITE" id="PS50893">
    <property type="entry name" value="ABC_TRANSPORTER_2"/>
    <property type="match status" value="1"/>
</dbReference>
<feature type="transmembrane region" description="Helical" evidence="11">
    <location>
        <begin position="20"/>
        <end position="49"/>
    </location>
</feature>
<dbReference type="NCBIfam" id="TIGR02203">
    <property type="entry name" value="MsbA_lipidA"/>
    <property type="match status" value="1"/>
</dbReference>
<dbReference type="GO" id="GO:0005524">
    <property type="term" value="F:ATP binding"/>
    <property type="evidence" value="ECO:0007669"/>
    <property type="project" value="UniProtKB-KW"/>
</dbReference>
<evidence type="ECO:0000256" key="10">
    <source>
        <dbReference type="ARBA" id="ARBA00023136"/>
    </source>
</evidence>
<dbReference type="PANTHER" id="PTHR43394:SF1">
    <property type="entry name" value="ATP-BINDING CASSETTE SUB-FAMILY B MEMBER 10, MITOCHONDRIAL"/>
    <property type="match status" value="1"/>
</dbReference>
<keyword evidence="6 14" id="KW-0067">ATP-binding</keyword>
<reference evidence="14 15" key="1">
    <citation type="submission" date="2018-08" db="EMBL/GenBank/DDBJ databases">
        <title>Horizontal acquisition of hydrogen conversion ability and other habitat adaptations in Hydrogenovibrio crunogenus strains.</title>
        <authorList>
            <person name="Gonnella G."/>
            <person name="Adam N."/>
            <person name="Perner M."/>
        </authorList>
    </citation>
    <scope>NUCLEOTIDE SEQUENCE [LARGE SCALE GENOMIC DNA]</scope>
    <source>
        <strain evidence="14 15">SP-41</strain>
    </source>
</reference>
<evidence type="ECO:0000256" key="9">
    <source>
        <dbReference type="ARBA" id="ARBA00023055"/>
    </source>
</evidence>
<keyword evidence="10 11" id="KW-0472">Membrane</keyword>
<evidence type="ECO:0000256" key="3">
    <source>
        <dbReference type="ARBA" id="ARBA00022475"/>
    </source>
</evidence>
<dbReference type="GO" id="GO:0015421">
    <property type="term" value="F:ABC-type oligopeptide transporter activity"/>
    <property type="evidence" value="ECO:0007669"/>
    <property type="project" value="TreeGrafter"/>
</dbReference>
<dbReference type="Proteomes" id="UP000296201">
    <property type="component" value="Chromosome"/>
</dbReference>
<keyword evidence="3" id="KW-1003">Cell membrane</keyword>
<dbReference type="FunFam" id="3.40.50.300:FF:000140">
    <property type="entry name" value="Lipid A export ATP-binding/permease protein MsbA"/>
    <property type="match status" value="1"/>
</dbReference>
<dbReference type="InterPro" id="IPR036640">
    <property type="entry name" value="ABC1_TM_sf"/>
</dbReference>
<dbReference type="InterPro" id="IPR011917">
    <property type="entry name" value="ABC_transpr_lipidA"/>
</dbReference>
<keyword evidence="14" id="KW-0378">Hydrolase</keyword>
<evidence type="ECO:0000256" key="4">
    <source>
        <dbReference type="ARBA" id="ARBA00022692"/>
    </source>
</evidence>
<dbReference type="InterPro" id="IPR003593">
    <property type="entry name" value="AAA+_ATPase"/>
</dbReference>
<dbReference type="SUPFAM" id="SSF90123">
    <property type="entry name" value="ABC transporter transmembrane region"/>
    <property type="match status" value="1"/>
</dbReference>
<dbReference type="AlphaFoldDB" id="A0A4V1C8Y8"/>
<dbReference type="PANTHER" id="PTHR43394">
    <property type="entry name" value="ATP-DEPENDENT PERMEASE MDL1, MITOCHONDRIAL"/>
    <property type="match status" value="1"/>
</dbReference>
<dbReference type="InterPro" id="IPR039421">
    <property type="entry name" value="Type_1_exporter"/>
</dbReference>
<dbReference type="InterPro" id="IPR003439">
    <property type="entry name" value="ABC_transporter-like_ATP-bd"/>
</dbReference>
<keyword evidence="2" id="KW-0813">Transport</keyword>
<evidence type="ECO:0000256" key="11">
    <source>
        <dbReference type="SAM" id="Phobius"/>
    </source>
</evidence>
<evidence type="ECO:0000256" key="2">
    <source>
        <dbReference type="ARBA" id="ARBA00022448"/>
    </source>
</evidence>
<dbReference type="GO" id="GO:0005886">
    <property type="term" value="C:plasma membrane"/>
    <property type="evidence" value="ECO:0007669"/>
    <property type="project" value="UniProtKB-SubCell"/>
</dbReference>
<feature type="domain" description="ABC transmembrane type-1" evidence="13">
    <location>
        <begin position="25"/>
        <end position="307"/>
    </location>
</feature>
<dbReference type="InterPro" id="IPR027417">
    <property type="entry name" value="P-loop_NTPase"/>
</dbReference>
<evidence type="ECO:0000256" key="5">
    <source>
        <dbReference type="ARBA" id="ARBA00022741"/>
    </source>
</evidence>
<dbReference type="GO" id="GO:0034040">
    <property type="term" value="F:ATPase-coupled lipid transmembrane transporter activity"/>
    <property type="evidence" value="ECO:0007669"/>
    <property type="project" value="InterPro"/>
</dbReference>
<dbReference type="PROSITE" id="PS50929">
    <property type="entry name" value="ABC_TM1F"/>
    <property type="match status" value="1"/>
</dbReference>
<accession>A0A4V1C8Y8</accession>
<dbReference type="InterPro" id="IPR017871">
    <property type="entry name" value="ABC_transporter-like_CS"/>
</dbReference>
<dbReference type="Gene3D" id="1.20.1560.10">
    <property type="entry name" value="ABC transporter type 1, transmembrane domain"/>
    <property type="match status" value="1"/>
</dbReference>
<evidence type="ECO:0000313" key="14">
    <source>
        <dbReference type="EMBL" id="QBZ83554.1"/>
    </source>
</evidence>
<dbReference type="SUPFAM" id="SSF52540">
    <property type="entry name" value="P-loop containing nucleoside triphosphate hydrolases"/>
    <property type="match status" value="1"/>
</dbReference>
<evidence type="ECO:0000259" key="13">
    <source>
        <dbReference type="PROSITE" id="PS50929"/>
    </source>
</evidence>
<dbReference type="Pfam" id="PF00664">
    <property type="entry name" value="ABC_membrane"/>
    <property type="match status" value="1"/>
</dbReference>
<comment type="subcellular location">
    <subcellularLocation>
        <location evidence="1">Cell membrane</location>
        <topology evidence="1">Multi-pass membrane protein</topology>
    </subcellularLocation>
</comment>
<name>A0A4V1C8Y8_9GAMM</name>
<evidence type="ECO:0000256" key="8">
    <source>
        <dbReference type="ARBA" id="ARBA00022989"/>
    </source>
</evidence>